<comment type="caution">
    <text evidence="1">The sequence shown here is derived from an EMBL/GenBank/DDBJ whole genome shotgun (WGS) entry which is preliminary data.</text>
</comment>
<keyword evidence="2" id="KW-1185">Reference proteome</keyword>
<dbReference type="Proteomes" id="UP000789704">
    <property type="component" value="Unassembled WGS sequence"/>
</dbReference>
<dbReference type="EMBL" id="CAJQZC010000001">
    <property type="protein sequence ID" value="CAG4887228.1"/>
    <property type="molecule type" value="Genomic_DNA"/>
</dbReference>
<name>A0A9N8RSF3_9BURK</name>
<organism evidence="1 2">
    <name type="scientific">Paraburkholderia saeva</name>
    <dbReference type="NCBI Taxonomy" id="2777537"/>
    <lineage>
        <taxon>Bacteria</taxon>
        <taxon>Pseudomonadati</taxon>
        <taxon>Pseudomonadota</taxon>
        <taxon>Betaproteobacteria</taxon>
        <taxon>Burkholderiales</taxon>
        <taxon>Burkholderiaceae</taxon>
        <taxon>Paraburkholderia</taxon>
    </lineage>
</organism>
<sequence length="109" mass="12381">MTRSAWIAGQRFMKVYQLLERLANADPEALVLVFLPYADVSDGAVLGDVIVRDDLWNHESGLYGGRPYEVFYPGAPEEREPLYSNVKVERVRVVLIGEELGNFRLLLKV</sequence>
<reference evidence="1" key="1">
    <citation type="submission" date="2021-04" db="EMBL/GenBank/DDBJ databases">
        <authorList>
            <person name="Vanwijnsberghe S."/>
        </authorList>
    </citation>
    <scope>NUCLEOTIDE SEQUENCE</scope>
    <source>
        <strain evidence="1">LMG 31841</strain>
    </source>
</reference>
<proteinExistence type="predicted"/>
<accession>A0A9N8RSF3</accession>
<protein>
    <submittedName>
        <fullName evidence="1">Uncharacterized protein</fullName>
    </submittedName>
</protein>
<evidence type="ECO:0000313" key="2">
    <source>
        <dbReference type="Proteomes" id="UP000789704"/>
    </source>
</evidence>
<evidence type="ECO:0000313" key="1">
    <source>
        <dbReference type="EMBL" id="CAG4887228.1"/>
    </source>
</evidence>
<gene>
    <name evidence="1" type="ORF">LMG31841_00373</name>
</gene>
<dbReference type="AlphaFoldDB" id="A0A9N8RSF3"/>